<organism evidence="4 5">
    <name type="scientific">Diversispora eburnea</name>
    <dbReference type="NCBI Taxonomy" id="1213867"/>
    <lineage>
        <taxon>Eukaryota</taxon>
        <taxon>Fungi</taxon>
        <taxon>Fungi incertae sedis</taxon>
        <taxon>Mucoromycota</taxon>
        <taxon>Glomeromycotina</taxon>
        <taxon>Glomeromycetes</taxon>
        <taxon>Diversisporales</taxon>
        <taxon>Diversisporaceae</taxon>
        <taxon>Diversispora</taxon>
    </lineage>
</organism>
<protein>
    <submittedName>
        <fullName evidence="4">6370_t:CDS:1</fullName>
    </submittedName>
</protein>
<evidence type="ECO:0000259" key="3">
    <source>
        <dbReference type="Pfam" id="PF02582"/>
    </source>
</evidence>
<evidence type="ECO:0000256" key="2">
    <source>
        <dbReference type="SAM" id="Phobius"/>
    </source>
</evidence>
<dbReference type="Proteomes" id="UP000789706">
    <property type="component" value="Unassembled WGS sequence"/>
</dbReference>
<keyword evidence="2" id="KW-0812">Transmembrane</keyword>
<gene>
    <name evidence="4" type="ORF">DEBURN_LOCUS3789</name>
</gene>
<dbReference type="PANTHER" id="PTHR16255:SF15">
    <property type="entry name" value="SPORULATION PROTEIN RMD1"/>
    <property type="match status" value="1"/>
</dbReference>
<dbReference type="AlphaFoldDB" id="A0A9N8WGD5"/>
<dbReference type="InterPro" id="IPR051624">
    <property type="entry name" value="RMD1/Sad1-interacting"/>
</dbReference>
<proteinExistence type="inferred from homology"/>
<name>A0A9N8WGD5_9GLOM</name>
<dbReference type="Pfam" id="PF02582">
    <property type="entry name" value="DUF155"/>
    <property type="match status" value="1"/>
</dbReference>
<sequence>MPLPDTSLQKAPLISTQAEPHVITRTKAKQPNRTTKTSQKLALFPEEQVSVVDEIKDDKYNQIGQIPQGTARKEAEKFSKQERLRLPRVTAYCTASSYKMDNLIKYLQSLRIRNNTSPKRIDECIYTPFAFHPPKPPSTADLLGINEISPSQEQSIPEIFYFEYGVVVIWGMKEGEEKNLLHDLASFEDEKLAASAVETEEFHYHYAASYQPRIYNDVITLKNPGNYMVKLAISHAIAQSVKMTLFEELIEDTIEATKHIPQTMAETGKVLMSRTAITRKIGQLFIMRINVNLVSNVLDTPEIFWSEPAYEPLYTAIRGYLEISRQELYLGDLLDMLKEHLTSSHGEHLEWIVIVLIAFEIVIGVITILIDFFAYSTKEGF</sequence>
<evidence type="ECO:0000256" key="1">
    <source>
        <dbReference type="ARBA" id="ARBA00008306"/>
    </source>
</evidence>
<keyword evidence="5" id="KW-1185">Reference proteome</keyword>
<evidence type="ECO:0000313" key="4">
    <source>
        <dbReference type="EMBL" id="CAG8483462.1"/>
    </source>
</evidence>
<keyword evidence="2" id="KW-0472">Membrane</keyword>
<accession>A0A9N8WGD5</accession>
<feature type="transmembrane region" description="Helical" evidence="2">
    <location>
        <begin position="351"/>
        <end position="375"/>
    </location>
</feature>
<dbReference type="GO" id="GO:0005739">
    <property type="term" value="C:mitochondrion"/>
    <property type="evidence" value="ECO:0007669"/>
    <property type="project" value="UniProtKB-ARBA"/>
</dbReference>
<feature type="domain" description="DUF155" evidence="3">
    <location>
        <begin position="159"/>
        <end position="325"/>
    </location>
</feature>
<evidence type="ECO:0000313" key="5">
    <source>
        <dbReference type="Proteomes" id="UP000789706"/>
    </source>
</evidence>
<reference evidence="4" key="1">
    <citation type="submission" date="2021-06" db="EMBL/GenBank/DDBJ databases">
        <authorList>
            <person name="Kallberg Y."/>
            <person name="Tangrot J."/>
            <person name="Rosling A."/>
        </authorList>
    </citation>
    <scope>NUCLEOTIDE SEQUENCE</scope>
    <source>
        <strain evidence="4">AZ414A</strain>
    </source>
</reference>
<comment type="similarity">
    <text evidence="1">Belongs to the RMD1/sif2 family.</text>
</comment>
<dbReference type="OrthoDB" id="18302at2759"/>
<comment type="caution">
    <text evidence="4">The sequence shown here is derived from an EMBL/GenBank/DDBJ whole genome shotgun (WGS) entry which is preliminary data.</text>
</comment>
<dbReference type="EMBL" id="CAJVPK010000253">
    <property type="protein sequence ID" value="CAG8483462.1"/>
    <property type="molecule type" value="Genomic_DNA"/>
</dbReference>
<dbReference type="InterPro" id="IPR003734">
    <property type="entry name" value="DUF155"/>
</dbReference>
<dbReference type="PANTHER" id="PTHR16255">
    <property type="entry name" value="REQUIRED FOR MEIOTIC NUCLEAR DIVISION PROTEIN 1 HOMOLOG"/>
    <property type="match status" value="1"/>
</dbReference>
<keyword evidence="2" id="KW-1133">Transmembrane helix</keyword>